<dbReference type="RefSeq" id="WP_114433289.1">
    <property type="nucleotide sequence ID" value="NZ_QEIN01000101.1"/>
</dbReference>
<evidence type="ECO:0000313" key="3">
    <source>
        <dbReference type="Proteomes" id="UP000253318"/>
    </source>
</evidence>
<dbReference type="Pfam" id="PF11350">
    <property type="entry name" value="DUF3152"/>
    <property type="match status" value="1"/>
</dbReference>
<dbReference type="OrthoDB" id="9779865at2"/>
<feature type="domain" description="DUF3152" evidence="1">
    <location>
        <begin position="29"/>
        <end position="188"/>
    </location>
</feature>
<name>A0A368T4A1_9ACTN</name>
<evidence type="ECO:0000259" key="1">
    <source>
        <dbReference type="Pfam" id="PF11350"/>
    </source>
</evidence>
<reference evidence="2 3" key="1">
    <citation type="submission" date="2018-04" db="EMBL/GenBank/DDBJ databases">
        <title>Novel actinobacteria from marine sediment.</title>
        <authorList>
            <person name="Ng Z.Y."/>
            <person name="Tan G.Y.A."/>
        </authorList>
    </citation>
    <scope>NUCLEOTIDE SEQUENCE [LARGE SCALE GENOMIC DNA]</scope>
    <source>
        <strain evidence="2 3">TPS81</strain>
    </source>
</reference>
<proteinExistence type="predicted"/>
<sequence length="198" mass="21024">SASPSRPPSPSPSAEPPVLLRSVVEEVATADGELAVVEGESPVRGSGPLRRYLVEVEEGLPGDAGDFAAAVDEVLGDPRGWVGEGMSVQRVDSGPVDFRVALAAPETVDTMCYPLRTDGEVSCTQGERAIINQNRWVSGVRHFDGDLETYRVYVVNHEVGHALGHGHVDCPGDGKPAPVMQQQTLSLQGCQPNGWPHP</sequence>
<organism evidence="2 3">
    <name type="scientific">Marinitenerispora sediminis</name>
    <dbReference type="NCBI Taxonomy" id="1931232"/>
    <lineage>
        <taxon>Bacteria</taxon>
        <taxon>Bacillati</taxon>
        <taxon>Actinomycetota</taxon>
        <taxon>Actinomycetes</taxon>
        <taxon>Streptosporangiales</taxon>
        <taxon>Nocardiopsidaceae</taxon>
        <taxon>Marinitenerispora</taxon>
    </lineage>
</organism>
<feature type="non-terminal residue" evidence="2">
    <location>
        <position position="1"/>
    </location>
</feature>
<gene>
    <name evidence="2" type="ORF">DEF24_14095</name>
</gene>
<protein>
    <recommendedName>
        <fullName evidence="1">DUF3152 domain-containing protein</fullName>
    </recommendedName>
</protein>
<dbReference type="AlphaFoldDB" id="A0A368T4A1"/>
<accession>A0A368T4A1</accession>
<dbReference type="EMBL" id="QEIN01000101">
    <property type="protein sequence ID" value="RCV58062.1"/>
    <property type="molecule type" value="Genomic_DNA"/>
</dbReference>
<comment type="caution">
    <text evidence="2">The sequence shown here is derived from an EMBL/GenBank/DDBJ whole genome shotgun (WGS) entry which is preliminary data.</text>
</comment>
<keyword evidence="3" id="KW-1185">Reference proteome</keyword>
<dbReference type="Proteomes" id="UP000253318">
    <property type="component" value="Unassembled WGS sequence"/>
</dbReference>
<dbReference type="InterPro" id="IPR022603">
    <property type="entry name" value="DUF3152"/>
</dbReference>
<evidence type="ECO:0000313" key="2">
    <source>
        <dbReference type="EMBL" id="RCV58062.1"/>
    </source>
</evidence>
<dbReference type="SUPFAM" id="SSF55486">
    <property type="entry name" value="Metalloproteases ('zincins'), catalytic domain"/>
    <property type="match status" value="1"/>
</dbReference>